<evidence type="ECO:0000313" key="8">
    <source>
        <dbReference type="Proteomes" id="UP000794436"/>
    </source>
</evidence>
<dbReference type="SUPFAM" id="SSF57903">
    <property type="entry name" value="FYVE/PHD zinc finger"/>
    <property type="match status" value="1"/>
</dbReference>
<dbReference type="Gene3D" id="3.30.40.10">
    <property type="entry name" value="Zinc/RING finger domain, C3HC4 (zinc finger)"/>
    <property type="match status" value="1"/>
</dbReference>
<dbReference type="Proteomes" id="UP000794436">
    <property type="component" value="Unassembled WGS sequence"/>
</dbReference>
<dbReference type="EMBL" id="SPLM01000006">
    <property type="protein sequence ID" value="TMW67037.1"/>
    <property type="molecule type" value="Genomic_DNA"/>
</dbReference>
<organism evidence="7 8">
    <name type="scientific">Pythium oligandrum</name>
    <name type="common">Mycoparasitic fungus</name>
    <dbReference type="NCBI Taxonomy" id="41045"/>
    <lineage>
        <taxon>Eukaryota</taxon>
        <taxon>Sar</taxon>
        <taxon>Stramenopiles</taxon>
        <taxon>Oomycota</taxon>
        <taxon>Peronosporomycetes</taxon>
        <taxon>Pythiales</taxon>
        <taxon>Pythiaceae</taxon>
        <taxon>Pythium</taxon>
    </lineage>
</organism>
<dbReference type="GO" id="GO:0008270">
    <property type="term" value="F:zinc ion binding"/>
    <property type="evidence" value="ECO:0007669"/>
    <property type="project" value="UniProtKB-KW"/>
</dbReference>
<dbReference type="PANTHER" id="PTHR43102:SF2">
    <property type="entry name" value="GAF DOMAIN-CONTAINING PROTEIN"/>
    <property type="match status" value="1"/>
</dbReference>
<dbReference type="InterPro" id="IPR017455">
    <property type="entry name" value="Znf_FYVE-rel"/>
</dbReference>
<keyword evidence="8" id="KW-1185">Reference proteome</keyword>
<evidence type="ECO:0000256" key="5">
    <source>
        <dbReference type="SAM" id="MobiDB-lite"/>
    </source>
</evidence>
<name>A0A8K1FPL9_PYTOL</name>
<evidence type="ECO:0000259" key="6">
    <source>
        <dbReference type="PROSITE" id="PS50178"/>
    </source>
</evidence>
<dbReference type="InterPro" id="IPR013083">
    <property type="entry name" value="Znf_RING/FYVE/PHD"/>
</dbReference>
<dbReference type="SUPFAM" id="SSF55781">
    <property type="entry name" value="GAF domain-like"/>
    <property type="match status" value="1"/>
</dbReference>
<dbReference type="AlphaFoldDB" id="A0A8K1FPL9"/>
<dbReference type="PROSITE" id="PS50178">
    <property type="entry name" value="ZF_FYVE"/>
    <property type="match status" value="1"/>
</dbReference>
<keyword evidence="2 4" id="KW-0863">Zinc-finger</keyword>
<dbReference type="InterPro" id="IPR029016">
    <property type="entry name" value="GAF-like_dom_sf"/>
</dbReference>
<evidence type="ECO:0000256" key="3">
    <source>
        <dbReference type="ARBA" id="ARBA00022833"/>
    </source>
</evidence>
<dbReference type="Gene3D" id="3.30.450.40">
    <property type="match status" value="1"/>
</dbReference>
<keyword evidence="1" id="KW-0479">Metal-binding</keyword>
<dbReference type="OrthoDB" id="303614at2759"/>
<dbReference type="PANTHER" id="PTHR43102">
    <property type="entry name" value="SLR1143 PROTEIN"/>
    <property type="match status" value="1"/>
</dbReference>
<feature type="region of interest" description="Disordered" evidence="5">
    <location>
        <begin position="171"/>
        <end position="191"/>
    </location>
</feature>
<evidence type="ECO:0000313" key="7">
    <source>
        <dbReference type="EMBL" id="TMW67037.1"/>
    </source>
</evidence>
<reference evidence="7" key="1">
    <citation type="submission" date="2019-03" db="EMBL/GenBank/DDBJ databases">
        <title>Long read genome sequence of the mycoparasitic Pythium oligandrum ATCC 38472 isolated from sugarbeet rhizosphere.</title>
        <authorList>
            <person name="Gaulin E."/>
        </authorList>
    </citation>
    <scope>NUCLEOTIDE SEQUENCE</scope>
    <source>
        <strain evidence="7">ATCC 38472_TT</strain>
    </source>
</reference>
<evidence type="ECO:0000256" key="1">
    <source>
        <dbReference type="ARBA" id="ARBA00022723"/>
    </source>
</evidence>
<sequence>MPSTTLTGSDHPVFKRFSRQQLVVRRRNIGFQALIFEPIQSRASRCKHCGRQFNTVWKEYLCHVCGFWVCQPCSCVIEREREMQYIHFIRSCMDCLSMLNKWSDADLLAEFAMSPWVVTSSKKQISLNISDTLRTQKESRRAVLTILKQLGMAVDPMAPYIDAIPEDEWVAASTPGGPQGSDTRESSCGPDDTAAERVQYLVQQCFEVVIPELTLQECVFAESDGSRQYPIHFIDPEEPPHAPILTSETERQAAIDRYGLLTRSLNTPVMQLICDLIAREFEAKNAIISVVNADLQHTIACASTGTCNTHDRSQAFCAYALTSHLPYMVRDAALDTRFRNFEAVRGGQRLLFYFGYPILGENGKTIASLCVLDTKPRKNITTMQYSITKKFAGIISALWQELIVASTV</sequence>
<gene>
    <name evidence="7" type="ORF">Poli38472_012153</name>
</gene>
<dbReference type="InterPro" id="IPR011011">
    <property type="entry name" value="Znf_FYVE_PHD"/>
</dbReference>
<proteinExistence type="predicted"/>
<evidence type="ECO:0000256" key="4">
    <source>
        <dbReference type="PROSITE-ProRule" id="PRU00091"/>
    </source>
</evidence>
<protein>
    <recommendedName>
        <fullName evidence="6">FYVE-type domain-containing protein</fullName>
    </recommendedName>
</protein>
<dbReference type="CDD" id="cd00065">
    <property type="entry name" value="FYVE_like_SF"/>
    <property type="match status" value="1"/>
</dbReference>
<keyword evidence="3" id="KW-0862">Zinc</keyword>
<accession>A0A8K1FPL9</accession>
<comment type="caution">
    <text evidence="7">The sequence shown here is derived from an EMBL/GenBank/DDBJ whole genome shotgun (WGS) entry which is preliminary data.</text>
</comment>
<feature type="domain" description="FYVE-type" evidence="6">
    <location>
        <begin position="40"/>
        <end position="100"/>
    </location>
</feature>
<evidence type="ECO:0000256" key="2">
    <source>
        <dbReference type="ARBA" id="ARBA00022771"/>
    </source>
</evidence>